<feature type="region of interest" description="Disordered" evidence="1">
    <location>
        <begin position="96"/>
        <end position="126"/>
    </location>
</feature>
<dbReference type="WBParaSite" id="ECPE_0001089901-mRNA-1">
    <property type="protein sequence ID" value="ECPE_0001089901-mRNA-1"/>
    <property type="gene ID" value="ECPE_0001089901"/>
</dbReference>
<feature type="chain" id="PRO_5043138231" evidence="2">
    <location>
        <begin position="23"/>
        <end position="345"/>
    </location>
</feature>
<feature type="compositionally biased region" description="Basic and acidic residues" evidence="1">
    <location>
        <begin position="101"/>
        <end position="124"/>
    </location>
</feature>
<keyword evidence="4" id="KW-1185">Reference proteome</keyword>
<evidence type="ECO:0000313" key="5">
    <source>
        <dbReference type="WBParaSite" id="ECPE_0001089901-mRNA-1"/>
    </source>
</evidence>
<dbReference type="Proteomes" id="UP000272942">
    <property type="component" value="Unassembled WGS sequence"/>
</dbReference>
<accession>A0A183AV80</accession>
<feature type="signal peptide" evidence="2">
    <location>
        <begin position="1"/>
        <end position="22"/>
    </location>
</feature>
<dbReference type="EMBL" id="UZAN01049829">
    <property type="protein sequence ID" value="VDP87745.1"/>
    <property type="molecule type" value="Genomic_DNA"/>
</dbReference>
<evidence type="ECO:0000313" key="3">
    <source>
        <dbReference type="EMBL" id="VDP87745.1"/>
    </source>
</evidence>
<reference evidence="3 4" key="2">
    <citation type="submission" date="2018-11" db="EMBL/GenBank/DDBJ databases">
        <authorList>
            <consortium name="Pathogen Informatics"/>
        </authorList>
    </citation>
    <scope>NUCLEOTIDE SEQUENCE [LARGE SCALE GENOMIC DNA]</scope>
    <source>
        <strain evidence="3 4">Egypt</strain>
    </source>
</reference>
<name>A0A183AV80_9TREM</name>
<dbReference type="OrthoDB" id="6285032at2759"/>
<gene>
    <name evidence="3" type="ORF">ECPE_LOCUS10865</name>
</gene>
<feature type="compositionally biased region" description="Low complexity" evidence="1">
    <location>
        <begin position="210"/>
        <end position="231"/>
    </location>
</feature>
<evidence type="ECO:0000313" key="4">
    <source>
        <dbReference type="Proteomes" id="UP000272942"/>
    </source>
</evidence>
<feature type="region of interest" description="Disordered" evidence="1">
    <location>
        <begin position="210"/>
        <end position="236"/>
    </location>
</feature>
<dbReference type="AlphaFoldDB" id="A0A183AV80"/>
<reference evidence="5" key="1">
    <citation type="submission" date="2016-06" db="UniProtKB">
        <authorList>
            <consortium name="WormBaseParasite"/>
        </authorList>
    </citation>
    <scope>IDENTIFICATION</scope>
</reference>
<organism evidence="5">
    <name type="scientific">Echinostoma caproni</name>
    <dbReference type="NCBI Taxonomy" id="27848"/>
    <lineage>
        <taxon>Eukaryota</taxon>
        <taxon>Metazoa</taxon>
        <taxon>Spiralia</taxon>
        <taxon>Lophotrochozoa</taxon>
        <taxon>Platyhelminthes</taxon>
        <taxon>Trematoda</taxon>
        <taxon>Digenea</taxon>
        <taxon>Plagiorchiida</taxon>
        <taxon>Echinostomata</taxon>
        <taxon>Echinostomatoidea</taxon>
        <taxon>Echinostomatidae</taxon>
        <taxon>Echinostoma</taxon>
    </lineage>
</organism>
<keyword evidence="2" id="KW-0732">Signal</keyword>
<evidence type="ECO:0000256" key="1">
    <source>
        <dbReference type="SAM" id="MobiDB-lite"/>
    </source>
</evidence>
<proteinExistence type="predicted"/>
<sequence>MIRYSPCLLIFMIISSQTGLIAQKPRVPLNMWLPGVMPAGLSKLSPTQASVHNRHDRVGKPLVMQDLSLSPGHLDMDDEFSVPYALNLAVRDPELNEFYPTDEKEEQKRDEDMSQSDEARDRIIASKPLYSSTPRLLSGYNYGTSAGLAVFPISYKTYQAPAVVPLAVPVVQPSLTPFVQMPQVSHTHSVPAVQPTLTHSQQTITINAQLPQQQQQQQQNQQPQQQQQQQPTSGQGRMIIPQSIQPQGVIQPQQVVQPVVPPQQVFQPSETLPGQGRFQWPTSVNTPSQTVLQQPAQQVQTMQQQQQQQQQQHVSRKITITHKTLPQNIHIVLPKTHGYYGYRKY</sequence>
<evidence type="ECO:0000256" key="2">
    <source>
        <dbReference type="SAM" id="SignalP"/>
    </source>
</evidence>
<protein>
    <submittedName>
        <fullName evidence="5">Transcription factor SPT20 homolog</fullName>
    </submittedName>
</protein>